<geneLocation type="plasmid" evidence="2">
    <name>pJW2311</name>
</geneLocation>
<evidence type="ECO:0000256" key="1">
    <source>
        <dbReference type="SAM" id="Phobius"/>
    </source>
</evidence>
<evidence type="ECO:0000313" key="4">
    <source>
        <dbReference type="Proteomes" id="UP000285579"/>
    </source>
</evidence>
<dbReference type="EMBL" id="LT223129">
    <property type="protein sequence ID" value="CZT31746.1"/>
    <property type="molecule type" value="Genomic_DNA"/>
</dbReference>
<reference evidence="3 4" key="1">
    <citation type="journal article" date="2016" name="Front. Microbiol.">
        <title>Comprehensive Phylogenetic Analysis of Bovine Non-aureus Staphylococci Species Based on Whole-Genome Sequencing.</title>
        <authorList>
            <person name="Naushad S."/>
            <person name="Barkema H.W."/>
            <person name="Luby C."/>
            <person name="Condas L.A."/>
            <person name="Nobrega D.B."/>
            <person name="Carson D.A."/>
            <person name="De Buck J."/>
        </authorList>
    </citation>
    <scope>NUCLEOTIDE SEQUENCE [LARGE SCALE GENOMIC DNA]</scope>
    <source>
        <strain evidence="3 4">SNUC 1349</strain>
    </source>
</reference>
<accession>A0A1W7M1R3</accession>
<keyword evidence="1" id="KW-0472">Membrane</keyword>
<name>A0A1W7M1R3_STAXY</name>
<reference evidence="3" key="4">
    <citation type="submission" date="2018-09" db="EMBL/GenBank/DDBJ databases">
        <authorList>
            <person name="Naushad S."/>
            <person name="De Buck J."/>
        </authorList>
    </citation>
    <scope>NUCLEOTIDE SEQUENCE</scope>
    <source>
        <strain evidence="3">SNUC 1349</strain>
    </source>
</reference>
<reference evidence="2" key="3">
    <citation type="journal article" date="2017" name="Antimicrob. Agents Chemother.">
        <title>New Macrolide-Lincosamide-Streptogramin B Resistance Gene erm(48) on the Novel Plasmid pJW2311 in Staphylococcus xylosus.</title>
        <authorList>
            <person name="Wipf J.R.K."/>
            <person name="Riley M.C."/>
            <person name="Kania S.A."/>
            <person name="Bemis D.A."/>
            <person name="Andreis S."/>
            <person name="Schwendener S."/>
            <person name="Perreten V."/>
        </authorList>
    </citation>
    <scope>NUCLEOTIDE SEQUENCE [LARGE SCALE GENOMIC DNA]</scope>
    <source>
        <strain evidence="2">JW2311</strain>
        <plasmid evidence="2">pJW2311</plasmid>
    </source>
</reference>
<reference evidence="2" key="2">
    <citation type="submission" date="2016-02" db="EMBL/GenBank/DDBJ databases">
        <authorList>
            <person name="Wen L."/>
            <person name="He K."/>
            <person name="Yang H."/>
        </authorList>
    </citation>
    <scope>NUCLEOTIDE SEQUENCE</scope>
    <source>
        <strain evidence="2">JW2311</strain>
        <plasmid evidence="2">pJW2311</plasmid>
    </source>
</reference>
<evidence type="ECO:0000313" key="3">
    <source>
        <dbReference type="EMBL" id="RIM90736.1"/>
    </source>
</evidence>
<gene>
    <name evidence="3" type="ORF">BU104_13105</name>
</gene>
<keyword evidence="1" id="KW-1133">Transmembrane helix</keyword>
<sequence>MNSKFKVFLYDLFISFLVTLIINFSVYFFSLKSISFDFLIKYKFYFYWFVLFLFVLVIRFFIKKYIDRLQDDIPRIVMASYNKWFVKTDYLGFTWTVLFNFLSENWKNLDLQKCKFEDLEEVEICDVKGPYCPDDKREMKVTRTYFGRYKYKCPKCKYKKKLLKNHITLVNDTIDEFRSKFR</sequence>
<evidence type="ECO:0000313" key="2">
    <source>
        <dbReference type="EMBL" id="CZT31746.1"/>
    </source>
</evidence>
<proteinExistence type="predicted"/>
<keyword evidence="2" id="KW-0614">Plasmid</keyword>
<protein>
    <submittedName>
        <fullName evidence="2">Uncharacterized protein</fullName>
    </submittedName>
</protein>
<dbReference type="Proteomes" id="UP000285579">
    <property type="component" value="Unassembled WGS sequence"/>
</dbReference>
<dbReference type="EMBL" id="QXUI01000013">
    <property type="protein sequence ID" value="RIM90736.1"/>
    <property type="molecule type" value="Genomic_DNA"/>
</dbReference>
<dbReference type="AlphaFoldDB" id="A0A1W7M1R3"/>
<organism evidence="2">
    <name type="scientific">Staphylococcus xylosus</name>
    <dbReference type="NCBI Taxonomy" id="1288"/>
    <lineage>
        <taxon>Bacteria</taxon>
        <taxon>Bacillati</taxon>
        <taxon>Bacillota</taxon>
        <taxon>Bacilli</taxon>
        <taxon>Bacillales</taxon>
        <taxon>Staphylococcaceae</taxon>
        <taxon>Staphylococcus</taxon>
    </lineage>
</organism>
<keyword evidence="1" id="KW-0812">Transmembrane</keyword>
<dbReference type="RefSeq" id="WP_107517809.1">
    <property type="nucleotide sequence ID" value="NZ_LT223129.1"/>
</dbReference>
<feature type="transmembrane region" description="Helical" evidence="1">
    <location>
        <begin position="44"/>
        <end position="62"/>
    </location>
</feature>
<feature type="transmembrane region" description="Helical" evidence="1">
    <location>
        <begin position="7"/>
        <end position="29"/>
    </location>
</feature>